<evidence type="ECO:0000256" key="3">
    <source>
        <dbReference type="ARBA" id="ARBA00022989"/>
    </source>
</evidence>
<evidence type="ECO:0000256" key="2">
    <source>
        <dbReference type="ARBA" id="ARBA00022692"/>
    </source>
</evidence>
<keyword evidence="3 7" id="KW-1133">Transmembrane helix</keyword>
<dbReference type="InterPro" id="IPR049326">
    <property type="entry name" value="Rhodopsin_dom_fungi"/>
</dbReference>
<feature type="region of interest" description="Disordered" evidence="6">
    <location>
        <begin position="87"/>
        <end position="110"/>
    </location>
</feature>
<reference evidence="9" key="1">
    <citation type="journal article" date="2020" name="Stud. Mycol.">
        <title>101 Dothideomycetes genomes: a test case for predicting lifestyles and emergence of pathogens.</title>
        <authorList>
            <person name="Haridas S."/>
            <person name="Albert R."/>
            <person name="Binder M."/>
            <person name="Bloem J."/>
            <person name="Labutti K."/>
            <person name="Salamov A."/>
            <person name="Andreopoulos B."/>
            <person name="Baker S."/>
            <person name="Barry K."/>
            <person name="Bills G."/>
            <person name="Bluhm B."/>
            <person name="Cannon C."/>
            <person name="Castanera R."/>
            <person name="Culley D."/>
            <person name="Daum C."/>
            <person name="Ezra D."/>
            <person name="Gonzalez J."/>
            <person name="Henrissat B."/>
            <person name="Kuo A."/>
            <person name="Liang C."/>
            <person name="Lipzen A."/>
            <person name="Lutzoni F."/>
            <person name="Magnuson J."/>
            <person name="Mondo S."/>
            <person name="Nolan M."/>
            <person name="Ohm R."/>
            <person name="Pangilinan J."/>
            <person name="Park H.-J."/>
            <person name="Ramirez L."/>
            <person name="Alfaro M."/>
            <person name="Sun H."/>
            <person name="Tritt A."/>
            <person name="Yoshinaga Y."/>
            <person name="Zwiers L.-H."/>
            <person name="Turgeon B."/>
            <person name="Goodwin S."/>
            <person name="Spatafora J."/>
            <person name="Crous P."/>
            <person name="Grigoriev I."/>
        </authorList>
    </citation>
    <scope>NUCLEOTIDE SEQUENCE</scope>
    <source>
        <strain evidence="9">HMLAC05119</strain>
    </source>
</reference>
<evidence type="ECO:0000313" key="10">
    <source>
        <dbReference type="Proteomes" id="UP000800096"/>
    </source>
</evidence>
<dbReference type="OrthoDB" id="5342292at2759"/>
<dbReference type="Pfam" id="PF20684">
    <property type="entry name" value="Fung_rhodopsin"/>
    <property type="match status" value="1"/>
</dbReference>
<organism evidence="9 10">
    <name type="scientific">Ampelomyces quisqualis</name>
    <name type="common">Powdery mildew agent</name>
    <dbReference type="NCBI Taxonomy" id="50730"/>
    <lineage>
        <taxon>Eukaryota</taxon>
        <taxon>Fungi</taxon>
        <taxon>Dikarya</taxon>
        <taxon>Ascomycota</taxon>
        <taxon>Pezizomycotina</taxon>
        <taxon>Dothideomycetes</taxon>
        <taxon>Pleosporomycetidae</taxon>
        <taxon>Pleosporales</taxon>
        <taxon>Pleosporineae</taxon>
        <taxon>Phaeosphaeriaceae</taxon>
        <taxon>Ampelomyces</taxon>
    </lineage>
</organism>
<keyword evidence="2 7" id="KW-0812">Transmembrane</keyword>
<comment type="subcellular location">
    <subcellularLocation>
        <location evidence="1">Membrane</location>
        <topology evidence="1">Multi-pass membrane protein</topology>
    </subcellularLocation>
</comment>
<dbReference type="GO" id="GO:0016020">
    <property type="term" value="C:membrane"/>
    <property type="evidence" value="ECO:0007669"/>
    <property type="project" value="UniProtKB-SubCell"/>
</dbReference>
<dbReference type="Proteomes" id="UP000800096">
    <property type="component" value="Unassembled WGS sequence"/>
</dbReference>
<protein>
    <recommendedName>
        <fullName evidence="8">Rhodopsin domain-containing protein</fullName>
    </recommendedName>
</protein>
<accession>A0A6A5QY98</accession>
<proteinExistence type="inferred from homology"/>
<dbReference type="PANTHER" id="PTHR33048">
    <property type="entry name" value="PTH11-LIKE INTEGRAL MEMBRANE PROTEIN (AFU_ORTHOLOGUE AFUA_5G11245)"/>
    <property type="match status" value="1"/>
</dbReference>
<feature type="transmembrane region" description="Helical" evidence="7">
    <location>
        <begin position="47"/>
        <end position="69"/>
    </location>
</feature>
<feature type="domain" description="Rhodopsin" evidence="8">
    <location>
        <begin position="1"/>
        <end position="77"/>
    </location>
</feature>
<keyword evidence="10" id="KW-1185">Reference proteome</keyword>
<evidence type="ECO:0000256" key="7">
    <source>
        <dbReference type="SAM" id="Phobius"/>
    </source>
</evidence>
<feature type="transmembrane region" description="Helical" evidence="7">
    <location>
        <begin position="12"/>
        <end position="35"/>
    </location>
</feature>
<evidence type="ECO:0000256" key="6">
    <source>
        <dbReference type="SAM" id="MobiDB-lite"/>
    </source>
</evidence>
<sequence length="188" mass="21080">MVVSLQTPRAQKVGLICAFGIGSATFKTRFVLLVLLCPMLNTIDQTWAIVMPGLWILIEANLVIIMGCLPSMRLFLRHVAPRLVDESSMRSRSRKKGMGQDHSSSEVTELKTIGSKATKNRYDRMDDGHITLTSQEVTRAAWLDYHGSESGFVAPNERVQIVKTETTVIRSDALDKIDKSRESWRIGM</sequence>
<dbReference type="PANTHER" id="PTHR33048:SF124">
    <property type="entry name" value="INTEGRAL MEMBRANE PROTEIN"/>
    <property type="match status" value="1"/>
</dbReference>
<gene>
    <name evidence="9" type="ORF">BDU57DRAFT_534164</name>
</gene>
<name>A0A6A5QY98_AMPQU</name>
<keyword evidence="4 7" id="KW-0472">Membrane</keyword>
<dbReference type="EMBL" id="ML979132">
    <property type="protein sequence ID" value="KAF1920382.1"/>
    <property type="molecule type" value="Genomic_DNA"/>
</dbReference>
<evidence type="ECO:0000259" key="8">
    <source>
        <dbReference type="Pfam" id="PF20684"/>
    </source>
</evidence>
<comment type="similarity">
    <text evidence="5">Belongs to the SAT4 family.</text>
</comment>
<evidence type="ECO:0000256" key="1">
    <source>
        <dbReference type="ARBA" id="ARBA00004141"/>
    </source>
</evidence>
<evidence type="ECO:0000313" key="9">
    <source>
        <dbReference type="EMBL" id="KAF1920382.1"/>
    </source>
</evidence>
<evidence type="ECO:0000256" key="4">
    <source>
        <dbReference type="ARBA" id="ARBA00023136"/>
    </source>
</evidence>
<dbReference type="InterPro" id="IPR052337">
    <property type="entry name" value="SAT4-like"/>
</dbReference>
<evidence type="ECO:0000256" key="5">
    <source>
        <dbReference type="ARBA" id="ARBA00038359"/>
    </source>
</evidence>
<dbReference type="AlphaFoldDB" id="A0A6A5QY98"/>